<reference evidence="3" key="1">
    <citation type="submission" date="2020-10" db="EMBL/GenBank/DDBJ databases">
        <authorList>
            <person name="Gilroy R."/>
        </authorList>
    </citation>
    <scope>NUCLEOTIDE SEQUENCE</scope>
    <source>
        <strain evidence="3">ChiHcec3-11533</strain>
    </source>
</reference>
<evidence type="ECO:0000313" key="4">
    <source>
        <dbReference type="Proteomes" id="UP000824072"/>
    </source>
</evidence>
<evidence type="ECO:0000313" key="3">
    <source>
        <dbReference type="EMBL" id="HIU34019.1"/>
    </source>
</evidence>
<reference evidence="3" key="2">
    <citation type="journal article" date="2021" name="PeerJ">
        <title>Extensive microbial diversity within the chicken gut microbiome revealed by metagenomics and culture.</title>
        <authorList>
            <person name="Gilroy R."/>
            <person name="Ravi A."/>
            <person name="Getino M."/>
            <person name="Pursley I."/>
            <person name="Horton D.L."/>
            <person name="Alikhan N.F."/>
            <person name="Baker D."/>
            <person name="Gharbi K."/>
            <person name="Hall N."/>
            <person name="Watson M."/>
            <person name="Adriaenssens E.M."/>
            <person name="Foster-Nyarko E."/>
            <person name="Jarju S."/>
            <person name="Secka A."/>
            <person name="Antonio M."/>
            <person name="Oren A."/>
            <person name="Chaudhuri R.R."/>
            <person name="La Ragione R."/>
            <person name="Hildebrand F."/>
            <person name="Pallen M.J."/>
        </authorList>
    </citation>
    <scope>NUCLEOTIDE SEQUENCE</scope>
    <source>
        <strain evidence="3">ChiHcec3-11533</strain>
    </source>
</reference>
<gene>
    <name evidence="3" type="ORF">IAB02_05600</name>
</gene>
<keyword evidence="1" id="KW-0175">Coiled coil</keyword>
<keyword evidence="2" id="KW-1133">Transmembrane helix</keyword>
<dbReference type="InterPro" id="IPR007060">
    <property type="entry name" value="FtsL/DivIC"/>
</dbReference>
<comment type="caution">
    <text evidence="3">The sequence shown here is derived from an EMBL/GenBank/DDBJ whole genome shotgun (WGS) entry which is preliminary data.</text>
</comment>
<organism evidence="3 4">
    <name type="scientific">Candidatus Pullichristensenella excrementigallinarum</name>
    <dbReference type="NCBI Taxonomy" id="2840907"/>
    <lineage>
        <taxon>Bacteria</taxon>
        <taxon>Bacillati</taxon>
        <taxon>Bacillota</taxon>
        <taxon>Clostridia</taxon>
        <taxon>Candidatus Pullichristensenella</taxon>
    </lineage>
</organism>
<keyword evidence="2" id="KW-0472">Membrane</keyword>
<accession>A0A9D1IDT0</accession>
<dbReference type="EMBL" id="DVMU01000124">
    <property type="protein sequence ID" value="HIU34019.1"/>
    <property type="molecule type" value="Genomic_DNA"/>
</dbReference>
<proteinExistence type="predicted"/>
<dbReference type="AlphaFoldDB" id="A0A9D1IDT0"/>
<dbReference type="Proteomes" id="UP000824072">
    <property type="component" value="Unassembled WGS sequence"/>
</dbReference>
<protein>
    <submittedName>
        <fullName evidence="3">Septum formation initiator family protein</fullName>
    </submittedName>
</protein>
<feature type="transmembrane region" description="Helical" evidence="2">
    <location>
        <begin position="35"/>
        <end position="54"/>
    </location>
</feature>
<evidence type="ECO:0000256" key="2">
    <source>
        <dbReference type="SAM" id="Phobius"/>
    </source>
</evidence>
<keyword evidence="2" id="KW-0812">Transmembrane</keyword>
<sequence>MTGNSLLSSKWKVVPNAGFPGGISLVRRYHAKPKFYLLLAGLLVIGFSISYLVANSRLSAASDALASKIAQRDEIVQEIGELEKEIAFAQTDEYVERAARDELGLIMPGEIRYVSSGA</sequence>
<name>A0A9D1IDT0_9FIRM</name>
<evidence type="ECO:0000256" key="1">
    <source>
        <dbReference type="SAM" id="Coils"/>
    </source>
</evidence>
<feature type="coiled-coil region" evidence="1">
    <location>
        <begin position="65"/>
        <end position="92"/>
    </location>
</feature>
<dbReference type="Pfam" id="PF04977">
    <property type="entry name" value="DivIC"/>
    <property type="match status" value="1"/>
</dbReference>